<evidence type="ECO:0000256" key="1">
    <source>
        <dbReference type="SAM" id="SignalP"/>
    </source>
</evidence>
<gene>
    <name evidence="2" type="ORF">J4E00_02915</name>
</gene>
<feature type="chain" id="PRO_5047447560" evidence="1">
    <location>
        <begin position="26"/>
        <end position="257"/>
    </location>
</feature>
<organism evidence="2 3">
    <name type="scientific">Hymenobacter negativus</name>
    <dbReference type="NCBI Taxonomy" id="2795026"/>
    <lineage>
        <taxon>Bacteria</taxon>
        <taxon>Pseudomonadati</taxon>
        <taxon>Bacteroidota</taxon>
        <taxon>Cytophagia</taxon>
        <taxon>Cytophagales</taxon>
        <taxon>Hymenobacteraceae</taxon>
        <taxon>Hymenobacter</taxon>
    </lineage>
</organism>
<evidence type="ECO:0000313" key="2">
    <source>
        <dbReference type="EMBL" id="MBO2007984.1"/>
    </source>
</evidence>
<protein>
    <submittedName>
        <fullName evidence="2">Uncharacterized protein</fullName>
    </submittedName>
</protein>
<accession>A0ABS3Q9R6</accession>
<name>A0ABS3Q9R6_9BACT</name>
<feature type="signal peptide" evidence="1">
    <location>
        <begin position="1"/>
        <end position="25"/>
    </location>
</feature>
<reference evidence="2 3" key="1">
    <citation type="submission" date="2021-03" db="EMBL/GenBank/DDBJ databases">
        <authorList>
            <person name="Kim M.K."/>
        </authorList>
    </citation>
    <scope>NUCLEOTIDE SEQUENCE [LARGE SCALE GENOMIC DNA]</scope>
    <source>
        <strain evidence="2 3">BT442</strain>
    </source>
</reference>
<keyword evidence="1" id="KW-0732">Signal</keyword>
<comment type="caution">
    <text evidence="2">The sequence shown here is derived from an EMBL/GenBank/DDBJ whole genome shotgun (WGS) entry which is preliminary data.</text>
</comment>
<evidence type="ECO:0000313" key="3">
    <source>
        <dbReference type="Proteomes" id="UP000664369"/>
    </source>
</evidence>
<keyword evidence="3" id="KW-1185">Reference proteome</keyword>
<dbReference type="EMBL" id="JAGETZ010000001">
    <property type="protein sequence ID" value="MBO2007984.1"/>
    <property type="molecule type" value="Genomic_DNA"/>
</dbReference>
<sequence length="257" mass="28273">MLSSWNFRLFLFGFLLLLRAGAAVAQEKPALGGVGAAPAPKIAVPLAIRPSTADTSRFPLTYCMALPSLTPGQWEQDYKRYERLLAPEIKATQAGLDFVAATGVRTWWCANSASPHAQLDTATRIADPQRLVGEWHSVANRLITHIDSFSLADQRFYRSAVAQDVPGAATLTFTSNTLEMAPASLRKKRANKNFVLLNQRYLLLYGTAKRNGTVSLMGLDSAGRLIINANSVTERSVRGQYLTYQTVVRQLICERGK</sequence>
<dbReference type="RefSeq" id="WP_208173505.1">
    <property type="nucleotide sequence ID" value="NZ_JAGETZ010000001.1"/>
</dbReference>
<dbReference type="Proteomes" id="UP000664369">
    <property type="component" value="Unassembled WGS sequence"/>
</dbReference>
<proteinExistence type="predicted"/>